<gene>
    <name evidence="3" type="ORF">SAMN02910314_00824</name>
</gene>
<dbReference type="NCBIfam" id="TIGR03527">
    <property type="entry name" value="selenium_YedF"/>
    <property type="match status" value="1"/>
</dbReference>
<evidence type="ECO:0000313" key="4">
    <source>
        <dbReference type="Proteomes" id="UP000182975"/>
    </source>
</evidence>
<dbReference type="InterPro" id="IPR019870">
    <property type="entry name" value="Se_metab_YedF"/>
</dbReference>
<sequence>MELKVDARGDACPIPVVKTKQALGTIDEGVVEVLVDNETAVHNLENLAKSQNCEFASEQQAEDLFVVKVTKTAGSAAAPVAPAGQAGKRVVVLSGEHMGQGDDVLGGNLMKAFVFALTQQDALPDTVLLYNGGAHLSCEGSPVLDDLKALAQAGTEILTCGTCLKHYGIEDKLAVGEVTNMYVIVQKQLEAGVVVRP</sequence>
<dbReference type="Proteomes" id="UP000182975">
    <property type="component" value="Unassembled WGS sequence"/>
</dbReference>
<evidence type="ECO:0000313" key="3">
    <source>
        <dbReference type="EMBL" id="SEO65704.1"/>
    </source>
</evidence>
<dbReference type="PROSITE" id="PS01148">
    <property type="entry name" value="UPF0033"/>
    <property type="match status" value="1"/>
</dbReference>
<dbReference type="AlphaFoldDB" id="A0A172RX21"/>
<dbReference type="Pfam" id="PF01206">
    <property type="entry name" value="TusA"/>
    <property type="match status" value="1"/>
</dbReference>
<protein>
    <submittedName>
        <fullName evidence="3">Selenium metabolism protein YedF</fullName>
    </submittedName>
</protein>
<feature type="domain" description="UPF0033" evidence="2">
    <location>
        <begin position="5"/>
        <end position="29"/>
    </location>
</feature>
<organism evidence="3 4">
    <name type="scientific">Denitrobacterium detoxificans</name>
    <dbReference type="NCBI Taxonomy" id="79604"/>
    <lineage>
        <taxon>Bacteria</taxon>
        <taxon>Bacillati</taxon>
        <taxon>Actinomycetota</taxon>
        <taxon>Coriobacteriia</taxon>
        <taxon>Eggerthellales</taxon>
        <taxon>Eggerthellaceae</taxon>
        <taxon>Denitrobacterium</taxon>
    </lineage>
</organism>
<dbReference type="RefSeq" id="WP_066660980.1">
    <property type="nucleotide sequence ID" value="NZ_CP011402.1"/>
</dbReference>
<dbReference type="PATRIC" id="fig|79604.3.peg.502"/>
<dbReference type="PANTHER" id="PTHR33279">
    <property type="entry name" value="SULFUR CARRIER PROTEIN YEDF-RELATED"/>
    <property type="match status" value="1"/>
</dbReference>
<reference evidence="4" key="1">
    <citation type="submission" date="2016-10" db="EMBL/GenBank/DDBJ databases">
        <authorList>
            <person name="Varghese N."/>
        </authorList>
    </citation>
    <scope>NUCLEOTIDE SEQUENCE [LARGE SCALE GENOMIC DNA]</scope>
    <source>
        <strain evidence="4">DSM 21843</strain>
    </source>
</reference>
<name>A0A172RX21_9ACTN</name>
<dbReference type="STRING" id="79604.AAY81_02470"/>
<keyword evidence="4" id="KW-1185">Reference proteome</keyword>
<evidence type="ECO:0000256" key="1">
    <source>
        <dbReference type="ARBA" id="ARBA00008984"/>
    </source>
</evidence>
<dbReference type="InterPro" id="IPR027396">
    <property type="entry name" value="DsrEFH-like"/>
</dbReference>
<comment type="similarity">
    <text evidence="1">Belongs to the sulfur carrier protein TusA family.</text>
</comment>
<evidence type="ECO:0000259" key="2">
    <source>
        <dbReference type="PROSITE" id="PS01148"/>
    </source>
</evidence>
<accession>A0A172RX21</accession>
<dbReference type="InterPro" id="IPR001455">
    <property type="entry name" value="TusA-like"/>
</dbReference>
<dbReference type="KEGG" id="ddt:AAY81_02470"/>
<dbReference type="PANTHER" id="PTHR33279:SF6">
    <property type="entry name" value="SULFUR CARRIER PROTEIN YEDF-RELATED"/>
    <property type="match status" value="1"/>
</dbReference>
<dbReference type="Gene3D" id="3.30.110.40">
    <property type="entry name" value="TusA-like domain"/>
    <property type="match status" value="1"/>
</dbReference>
<dbReference type="OrthoDB" id="9801500at2"/>
<dbReference type="EMBL" id="FOEC01000003">
    <property type="protein sequence ID" value="SEO65704.1"/>
    <property type="molecule type" value="Genomic_DNA"/>
</dbReference>
<dbReference type="SUPFAM" id="SSF75169">
    <property type="entry name" value="DsrEFH-like"/>
    <property type="match status" value="1"/>
</dbReference>
<dbReference type="InterPro" id="IPR036868">
    <property type="entry name" value="TusA-like_sf"/>
</dbReference>
<dbReference type="SUPFAM" id="SSF64307">
    <property type="entry name" value="SirA-like"/>
    <property type="match status" value="1"/>
</dbReference>
<proteinExistence type="inferred from homology"/>